<accession>A0ABV2AGI3</accession>
<name>A0ABV2AGI3_9EUKA</name>
<comment type="caution">
    <text evidence="1">The sequence shown here is derived from an EMBL/GenBank/DDBJ whole genome shotgun (WGS) entry which is preliminary data.</text>
</comment>
<organism evidence="1 2">
    <name type="scientific">Bonamia ostreae</name>
    <dbReference type="NCBI Taxonomy" id="126728"/>
    <lineage>
        <taxon>Eukaryota</taxon>
        <taxon>Sar</taxon>
        <taxon>Rhizaria</taxon>
        <taxon>Endomyxa</taxon>
        <taxon>Ascetosporea</taxon>
        <taxon>Haplosporida</taxon>
        <taxon>Bonamia</taxon>
    </lineage>
</organism>
<protein>
    <submittedName>
        <fullName evidence="1">Uncharacterized protein</fullName>
    </submittedName>
</protein>
<dbReference type="EMBL" id="JBDODL010000128">
    <property type="protein sequence ID" value="MES1918800.1"/>
    <property type="molecule type" value="Genomic_DNA"/>
</dbReference>
<dbReference type="Proteomes" id="UP001439008">
    <property type="component" value="Unassembled WGS sequence"/>
</dbReference>
<reference evidence="1 2" key="1">
    <citation type="journal article" date="2024" name="BMC Biol.">
        <title>Comparative genomics of Ascetosporea gives new insight into the evolutionary basis for animal parasitism in Rhizaria.</title>
        <authorList>
            <person name="Hiltunen Thoren M."/>
            <person name="Onut-Brannstrom I."/>
            <person name="Alfjorden A."/>
            <person name="Peckova H."/>
            <person name="Swords F."/>
            <person name="Hooper C."/>
            <person name="Holzer A.S."/>
            <person name="Bass D."/>
            <person name="Burki F."/>
        </authorList>
    </citation>
    <scope>NUCLEOTIDE SEQUENCE [LARGE SCALE GENOMIC DNA]</scope>
    <source>
        <strain evidence="1">20-A016</strain>
    </source>
</reference>
<gene>
    <name evidence="1" type="ORF">MHBO_000704</name>
</gene>
<evidence type="ECO:0000313" key="1">
    <source>
        <dbReference type="EMBL" id="MES1918800.1"/>
    </source>
</evidence>
<keyword evidence="2" id="KW-1185">Reference proteome</keyword>
<evidence type="ECO:0000313" key="2">
    <source>
        <dbReference type="Proteomes" id="UP001439008"/>
    </source>
</evidence>
<proteinExistence type="predicted"/>
<sequence>MGKDPNWCTQCEGNGYFCKDGKTSSITYFSRIQFKANCKDCSGLGIKKSKSIKEKDGKNKKKNGFSVETSFSTKSEVNAESVEQSLGKVPLPPEEKPRMDSRFKKKFSMRNDVKNVSVYKEYKSKLEIVMDNLHMLTVAIDRLKKISVTMARELRDRYKHNTQSNNSIKDINFNSRSYSTINCFIDFLDNNNISDQEIVLMLKNTETFALTTDVFISECKTAYKKLKKDEENTTKVLEGKILEAEKLRKKCNDLVTKLSNIVRSSVSATNGRKLDFFFKFKKKDPEATNKKLSSLRESAHRYTTIYERNLEHLNEDMNSYFEVYIREKCEKLDYLYIEVNRKLE</sequence>